<organism evidence="1">
    <name type="scientific">Bosea sp. NBC_00436</name>
    <dbReference type="NCBI Taxonomy" id="2969620"/>
    <lineage>
        <taxon>Bacteria</taxon>
        <taxon>Pseudomonadati</taxon>
        <taxon>Pseudomonadota</taxon>
        <taxon>Alphaproteobacteria</taxon>
        <taxon>Hyphomicrobiales</taxon>
        <taxon>Boseaceae</taxon>
        <taxon>Bosea</taxon>
    </lineage>
</organism>
<accession>A0A9E7ZU22</accession>
<reference evidence="1" key="1">
    <citation type="submission" date="2022-08" db="EMBL/GenBank/DDBJ databases">
        <title>Complete Genome Sequences of 2 Bosea sp. soil isolates.</title>
        <authorList>
            <person name="Alvarez Arevalo M."/>
            <person name="Sterndorff E.B."/>
            <person name="Faurdal D."/>
            <person name="Joergensen T.S."/>
            <person name="Weber T."/>
        </authorList>
    </citation>
    <scope>NUCLEOTIDE SEQUENCE</scope>
    <source>
        <strain evidence="1">NBC_00436</strain>
    </source>
</reference>
<name>A0A9E7ZU22_9HYPH</name>
<protein>
    <submittedName>
        <fullName evidence="1">Uncharacterized protein</fullName>
    </submittedName>
</protein>
<gene>
    <name evidence="1" type="ORF">NWE54_25825</name>
</gene>
<evidence type="ECO:0000313" key="1">
    <source>
        <dbReference type="EMBL" id="UZF87126.1"/>
    </source>
</evidence>
<sequence length="281" mass="29421">MANGGKTHFILGERPFSATSSWNTPIAPGARFFRVGWPAGALFGVAWSSYSPAIHVGTASDPVMSVDHPASWGHPAGPLEIRMPGDADGAAGTDGELLVIDGDIVHNFWQFRRLAADKATAQSYGAANLVTGDGWGQASPFRGAGIVAAGSSQLAGLLVQAETDRGEIAHALQIAVDAAYAKPGHIGQAINGDGHNPQGLVQEGQRLAIPADVAMPPDLSPLGQKIFRAYQRYGAFVIDVAGGITNLRAQANAYDQATIAALQQDLMRISPLLERVELPSR</sequence>
<dbReference type="AlphaFoldDB" id="A0A9E7ZU22"/>
<proteinExistence type="predicted"/>
<dbReference type="EMBL" id="CP102774">
    <property type="protein sequence ID" value="UZF87126.1"/>
    <property type="molecule type" value="Genomic_DNA"/>
</dbReference>